<dbReference type="EMBL" id="JAGIOO010000001">
    <property type="protein sequence ID" value="MBP2472793.1"/>
    <property type="molecule type" value="Genomic_DNA"/>
</dbReference>
<evidence type="ECO:0000313" key="2">
    <source>
        <dbReference type="Proteomes" id="UP001519363"/>
    </source>
</evidence>
<dbReference type="Proteomes" id="UP001519363">
    <property type="component" value="Unassembled WGS sequence"/>
</dbReference>
<dbReference type="PANTHER" id="PTHR43781:SF1">
    <property type="entry name" value="SACCHAROPINE DEHYDROGENASE"/>
    <property type="match status" value="1"/>
</dbReference>
<dbReference type="PANTHER" id="PTHR43781">
    <property type="entry name" value="SACCHAROPINE DEHYDROGENASE"/>
    <property type="match status" value="1"/>
</dbReference>
<organism evidence="1 2">
    <name type="scientific">Crossiella equi</name>
    <dbReference type="NCBI Taxonomy" id="130796"/>
    <lineage>
        <taxon>Bacteria</taxon>
        <taxon>Bacillati</taxon>
        <taxon>Actinomycetota</taxon>
        <taxon>Actinomycetes</taxon>
        <taxon>Pseudonocardiales</taxon>
        <taxon>Pseudonocardiaceae</taxon>
        <taxon>Crossiella</taxon>
    </lineage>
</organism>
<name>A0ABS5A874_9PSEU</name>
<gene>
    <name evidence="1" type="ORF">JOF53_001665</name>
</gene>
<proteinExistence type="predicted"/>
<reference evidence="1 2" key="1">
    <citation type="submission" date="2021-03" db="EMBL/GenBank/DDBJ databases">
        <title>Sequencing the genomes of 1000 actinobacteria strains.</title>
        <authorList>
            <person name="Klenk H.-P."/>
        </authorList>
    </citation>
    <scope>NUCLEOTIDE SEQUENCE [LARGE SCALE GENOMIC DNA]</scope>
    <source>
        <strain evidence="1 2">DSM 44580</strain>
    </source>
</reference>
<accession>A0ABS5A874</accession>
<comment type="caution">
    <text evidence="1">The sequence shown here is derived from an EMBL/GenBank/DDBJ whole genome shotgun (WGS) entry which is preliminary data.</text>
</comment>
<protein>
    <submittedName>
        <fullName evidence="1">Uncharacterized protein</fullName>
    </submittedName>
</protein>
<keyword evidence="2" id="KW-1185">Reference proteome</keyword>
<evidence type="ECO:0000313" key="1">
    <source>
        <dbReference type="EMBL" id="MBP2472793.1"/>
    </source>
</evidence>
<sequence length="229" mass="24382">MSAHAGGLERCTPGAAADLLYSVVGVNGTGGRWGTPLAAWDDGELRRKALPVTEHARLPFFPDPVSVHPYLSTEFQRVARTVRARHVEAHTVFPGQRARLALTRWVADPPSTPSTVDQAVRELITAAELDLAGRTPYYVLTVRAEGTGPDGRPHAATAVLRTTDSYRLTATVAVTAVEAALAGKIGPGVHYAADVLQPETLVRRVRVLGAVTVLSTITEHGAEDEEGVL</sequence>
<dbReference type="RefSeq" id="WP_143342351.1">
    <property type="nucleotide sequence ID" value="NZ_JAGIOO010000001.1"/>
</dbReference>